<keyword evidence="7 12" id="KW-0297">G-protein coupled receptor</keyword>
<evidence type="ECO:0000256" key="5">
    <source>
        <dbReference type="ARBA" id="ARBA00022692"/>
    </source>
</evidence>
<evidence type="ECO:0000256" key="9">
    <source>
        <dbReference type="ARBA" id="ARBA00023170"/>
    </source>
</evidence>
<dbReference type="GO" id="GO:0004930">
    <property type="term" value="F:G protein-coupled receptor activity"/>
    <property type="evidence" value="ECO:0007669"/>
    <property type="project" value="UniProtKB-KW"/>
</dbReference>
<feature type="transmembrane region" description="Helical" evidence="13">
    <location>
        <begin position="64"/>
        <end position="84"/>
    </location>
</feature>
<feature type="transmembrane region" description="Helical" evidence="13">
    <location>
        <begin position="6"/>
        <end position="29"/>
    </location>
</feature>
<feature type="transmembrane region" description="Helical" evidence="13">
    <location>
        <begin position="201"/>
        <end position="225"/>
    </location>
</feature>
<sequence length="288" mass="32475">MVYFNTIIPVAFHVICLVTGSTGCLFILTVQFVDWMKTHKLVPVDVIIVSIGFINLLLQGSFAFNEICVLFLWCSTTLCFYYYVKIINFNGTIFYKFKAKLPVIIRWLLIFSNVISWITALPAYWDIDRQDPFPTDNDTILPLTYHLNFKSKCDCMFHVYMVLSAMAFTIILFTAGTIIMSLHKHIIQLKKNNEGLSHTKLSAHISAAKTVTSLLVLYLIFYATLNVIYTSTQDVGSIKFIVSSMVTSSFPTANSVILIFGNRKLSSTLMYVLGVNSVSGNTEISVKT</sequence>
<evidence type="ECO:0000256" key="12">
    <source>
        <dbReference type="RuleBase" id="RU004424"/>
    </source>
</evidence>
<comment type="similarity">
    <text evidence="2 11">Belongs to the G-protein coupled receptor T2R family.</text>
</comment>
<proteinExistence type="inferred from homology"/>
<dbReference type="GO" id="GO:0033038">
    <property type="term" value="F:bitter taste receptor activity"/>
    <property type="evidence" value="ECO:0007669"/>
    <property type="project" value="InterPro"/>
</dbReference>
<dbReference type="SUPFAM" id="SSF81321">
    <property type="entry name" value="Family A G protein-coupled receptor-like"/>
    <property type="match status" value="1"/>
</dbReference>
<evidence type="ECO:0000256" key="10">
    <source>
        <dbReference type="ARBA" id="ARBA00023224"/>
    </source>
</evidence>
<dbReference type="Pfam" id="PF05296">
    <property type="entry name" value="TAS2R"/>
    <property type="match status" value="1"/>
</dbReference>
<evidence type="ECO:0000313" key="15">
    <source>
        <dbReference type="Proteomes" id="UP000824782"/>
    </source>
</evidence>
<evidence type="ECO:0000313" key="14">
    <source>
        <dbReference type="EMBL" id="KAG8539972.1"/>
    </source>
</evidence>
<keyword evidence="10 12" id="KW-0807">Transducer</keyword>
<comment type="subcellular location">
    <subcellularLocation>
        <location evidence="1 12">Membrane</location>
        <topology evidence="1 12">Multi-pass membrane protein</topology>
    </subcellularLocation>
</comment>
<dbReference type="GO" id="GO:0016020">
    <property type="term" value="C:membrane"/>
    <property type="evidence" value="ECO:0007669"/>
    <property type="project" value="UniProtKB-SubCell"/>
</dbReference>
<protein>
    <recommendedName>
        <fullName evidence="12">Taste receptor type 2</fullName>
    </recommendedName>
</protein>
<reference evidence="14" key="1">
    <citation type="thesis" date="2020" institute="ProQuest LLC" country="789 East Eisenhower Parkway, Ann Arbor, MI, USA">
        <title>Comparative Genomics and Chromosome Evolution.</title>
        <authorList>
            <person name="Mudd A.B."/>
        </authorList>
    </citation>
    <scope>NUCLEOTIDE SEQUENCE</scope>
    <source>
        <strain evidence="14">237g6f4</strain>
        <tissue evidence="14">Blood</tissue>
    </source>
</reference>
<dbReference type="PANTHER" id="PTHR11394:SF144">
    <property type="entry name" value="TASTE RECEPTOR TYPE 2"/>
    <property type="match status" value="1"/>
</dbReference>
<keyword evidence="9 12" id="KW-0675">Receptor</keyword>
<organism evidence="14 15">
    <name type="scientific">Engystomops pustulosus</name>
    <name type="common">Tungara frog</name>
    <name type="synonym">Physalaemus pustulosus</name>
    <dbReference type="NCBI Taxonomy" id="76066"/>
    <lineage>
        <taxon>Eukaryota</taxon>
        <taxon>Metazoa</taxon>
        <taxon>Chordata</taxon>
        <taxon>Craniata</taxon>
        <taxon>Vertebrata</taxon>
        <taxon>Euteleostomi</taxon>
        <taxon>Amphibia</taxon>
        <taxon>Batrachia</taxon>
        <taxon>Anura</taxon>
        <taxon>Neobatrachia</taxon>
        <taxon>Hyloidea</taxon>
        <taxon>Leptodactylidae</taxon>
        <taxon>Leiuperinae</taxon>
        <taxon>Engystomops</taxon>
    </lineage>
</organism>
<dbReference type="Proteomes" id="UP000824782">
    <property type="component" value="Unassembled WGS sequence"/>
</dbReference>
<evidence type="ECO:0000256" key="8">
    <source>
        <dbReference type="ARBA" id="ARBA00023136"/>
    </source>
</evidence>
<accession>A0AAV6YXY4</accession>
<keyword evidence="8 12" id="KW-0472">Membrane</keyword>
<name>A0AAV6YXY4_ENGPU</name>
<dbReference type="AlphaFoldDB" id="A0AAV6YXY4"/>
<evidence type="ECO:0000256" key="2">
    <source>
        <dbReference type="ARBA" id="ARBA00007376"/>
    </source>
</evidence>
<keyword evidence="15" id="KW-1185">Reference proteome</keyword>
<keyword evidence="5 12" id="KW-0812">Transmembrane</keyword>
<feature type="transmembrane region" description="Helical" evidence="13">
    <location>
        <begin position="157"/>
        <end position="180"/>
    </location>
</feature>
<keyword evidence="4 12" id="KW-0716">Sensory transduction</keyword>
<keyword evidence="6 13" id="KW-1133">Transmembrane helix</keyword>
<feature type="transmembrane region" description="Helical" evidence="13">
    <location>
        <begin position="41"/>
        <end position="58"/>
    </location>
</feature>
<evidence type="ECO:0000256" key="1">
    <source>
        <dbReference type="ARBA" id="ARBA00004141"/>
    </source>
</evidence>
<dbReference type="EMBL" id="WNYA01012115">
    <property type="protein sequence ID" value="KAG8539972.1"/>
    <property type="molecule type" value="Genomic_DNA"/>
</dbReference>
<dbReference type="PANTHER" id="PTHR11394">
    <property type="entry name" value="TASTE RECEPTOR TYPE 2"/>
    <property type="match status" value="1"/>
</dbReference>
<evidence type="ECO:0000256" key="6">
    <source>
        <dbReference type="ARBA" id="ARBA00022989"/>
    </source>
</evidence>
<evidence type="ECO:0000256" key="11">
    <source>
        <dbReference type="RuleBase" id="RU004423"/>
    </source>
</evidence>
<evidence type="ECO:0000256" key="3">
    <source>
        <dbReference type="ARBA" id="ARBA00022480"/>
    </source>
</evidence>
<keyword evidence="3 12" id="KW-0919">Taste</keyword>
<evidence type="ECO:0000256" key="7">
    <source>
        <dbReference type="ARBA" id="ARBA00023040"/>
    </source>
</evidence>
<feature type="transmembrane region" description="Helical" evidence="13">
    <location>
        <begin position="104"/>
        <end position="125"/>
    </location>
</feature>
<gene>
    <name evidence="14" type="ORF">GDO81_020050</name>
</gene>
<comment type="caution">
    <text evidence="14">The sequence shown here is derived from an EMBL/GenBank/DDBJ whole genome shotgun (WGS) entry which is preliminary data.</text>
</comment>
<evidence type="ECO:0000256" key="4">
    <source>
        <dbReference type="ARBA" id="ARBA00022606"/>
    </source>
</evidence>
<dbReference type="InterPro" id="IPR007960">
    <property type="entry name" value="TAS2R"/>
</dbReference>
<feature type="transmembrane region" description="Helical" evidence="13">
    <location>
        <begin position="237"/>
        <end position="260"/>
    </location>
</feature>
<evidence type="ECO:0000256" key="13">
    <source>
        <dbReference type="SAM" id="Phobius"/>
    </source>
</evidence>